<keyword evidence="4" id="KW-0808">Transferase</keyword>
<evidence type="ECO:0000256" key="6">
    <source>
        <dbReference type="ARBA" id="ARBA00022968"/>
    </source>
</evidence>
<comment type="subcellular location">
    <subcellularLocation>
        <location evidence="1">Golgi apparatus membrane</location>
        <topology evidence="1">Single-pass type II membrane protein</topology>
    </subcellularLocation>
</comment>
<accession>A0A061S1U5</accession>
<keyword evidence="3" id="KW-0328">Glycosyltransferase</keyword>
<name>A0A061S1U5_9CHLO</name>
<protein>
    <submittedName>
        <fullName evidence="11">Uncharacterized protein</fullName>
    </submittedName>
</protein>
<dbReference type="GO" id="GO:0000139">
    <property type="term" value="C:Golgi membrane"/>
    <property type="evidence" value="ECO:0007669"/>
    <property type="project" value="UniProtKB-SubCell"/>
</dbReference>
<keyword evidence="9" id="KW-0472">Membrane</keyword>
<gene>
    <name evidence="11" type="ORF">TSPGSL018_19309</name>
</gene>
<keyword evidence="6" id="KW-0735">Signal-anchor</keyword>
<comment type="similarity">
    <text evidence="2">Belongs to the glycosyltransferase 29 family.</text>
</comment>
<dbReference type="AlphaFoldDB" id="A0A061S1U5"/>
<keyword evidence="7" id="KW-1133">Transmembrane helix</keyword>
<dbReference type="InterPro" id="IPR001675">
    <property type="entry name" value="Glyco_trans_29"/>
</dbReference>
<dbReference type="EMBL" id="GBEZ01008789">
    <property type="protein sequence ID" value="JAC76771.1"/>
    <property type="molecule type" value="Transcribed_RNA"/>
</dbReference>
<evidence type="ECO:0000256" key="4">
    <source>
        <dbReference type="ARBA" id="ARBA00022679"/>
    </source>
</evidence>
<evidence type="ECO:0000256" key="8">
    <source>
        <dbReference type="ARBA" id="ARBA00023034"/>
    </source>
</evidence>
<evidence type="ECO:0000256" key="3">
    <source>
        <dbReference type="ARBA" id="ARBA00022676"/>
    </source>
</evidence>
<proteinExistence type="inferred from homology"/>
<organism evidence="11">
    <name type="scientific">Tetraselmis sp. GSL018</name>
    <dbReference type="NCBI Taxonomy" id="582737"/>
    <lineage>
        <taxon>Eukaryota</taxon>
        <taxon>Viridiplantae</taxon>
        <taxon>Chlorophyta</taxon>
        <taxon>core chlorophytes</taxon>
        <taxon>Chlorodendrophyceae</taxon>
        <taxon>Chlorodendrales</taxon>
        <taxon>Chlorodendraceae</taxon>
        <taxon>Tetraselmis</taxon>
    </lineage>
</organism>
<reference evidence="11" key="1">
    <citation type="submission" date="2014-05" db="EMBL/GenBank/DDBJ databases">
        <title>The transcriptome of the halophilic microalga Tetraselmis sp. GSL018 isolated from the Great Salt Lake, Utah.</title>
        <authorList>
            <person name="Jinkerson R.E."/>
            <person name="D'Adamo S."/>
            <person name="Posewitz M.C."/>
        </authorList>
    </citation>
    <scope>NUCLEOTIDE SEQUENCE</scope>
    <source>
        <strain evidence="11">GSL018</strain>
    </source>
</reference>
<keyword evidence="10" id="KW-0325">Glycoprotein</keyword>
<evidence type="ECO:0000256" key="9">
    <source>
        <dbReference type="ARBA" id="ARBA00023136"/>
    </source>
</evidence>
<feature type="non-terminal residue" evidence="11">
    <location>
        <position position="1"/>
    </location>
</feature>
<evidence type="ECO:0000256" key="7">
    <source>
        <dbReference type="ARBA" id="ARBA00022989"/>
    </source>
</evidence>
<keyword evidence="5" id="KW-0812">Transmembrane</keyword>
<evidence type="ECO:0000256" key="5">
    <source>
        <dbReference type="ARBA" id="ARBA00022692"/>
    </source>
</evidence>
<dbReference type="InterPro" id="IPR038578">
    <property type="entry name" value="GT29-like_sf"/>
</dbReference>
<evidence type="ECO:0000256" key="1">
    <source>
        <dbReference type="ARBA" id="ARBA00004323"/>
    </source>
</evidence>
<dbReference type="Gene3D" id="3.90.1480.20">
    <property type="entry name" value="Glycosyl transferase family 29"/>
    <property type="match status" value="1"/>
</dbReference>
<dbReference type="Pfam" id="PF00777">
    <property type="entry name" value="Glyco_transf_29"/>
    <property type="match status" value="1"/>
</dbReference>
<sequence>VGSKTTLRIQNNLYCGFNEGKEEMCMPYTKFAVRAKCHPTQGRRCQLVPLSNPLHKAVHDFMQPEFYHSPLIDVNDSHWNTTGHVDTSAGFFGVLLALHLCGEVRVYGFDQNPSHYYSKRPSASIKTFETRHGWDAEQHCLRAYQRAWPGFRQVHGPELTQQAASRE</sequence>
<evidence type="ECO:0000256" key="2">
    <source>
        <dbReference type="ARBA" id="ARBA00006003"/>
    </source>
</evidence>
<evidence type="ECO:0000256" key="10">
    <source>
        <dbReference type="ARBA" id="ARBA00023180"/>
    </source>
</evidence>
<keyword evidence="8" id="KW-0333">Golgi apparatus</keyword>
<dbReference type="GO" id="GO:0008373">
    <property type="term" value="F:sialyltransferase activity"/>
    <property type="evidence" value="ECO:0007669"/>
    <property type="project" value="InterPro"/>
</dbReference>
<evidence type="ECO:0000313" key="11">
    <source>
        <dbReference type="EMBL" id="JAC76771.1"/>
    </source>
</evidence>